<sequence>MAYIDYHCMVVGYAFPEGLAFCRSSPLHHLNSTSQNHKACTIRSLSNPCTSSDLPTTASTYKRRNSSWRLAKEGGNLHTIDEGDEAACEEFDEVDRSASIVRFFKSCFIQFAFIIQI</sequence>
<dbReference type="EMBL" id="CM035413">
    <property type="protein sequence ID" value="KAH7431223.1"/>
    <property type="molecule type" value="Genomic_DNA"/>
</dbReference>
<dbReference type="AlphaFoldDB" id="A0A8T2UBP1"/>
<organism evidence="1 2">
    <name type="scientific">Ceratopteris richardii</name>
    <name type="common">Triangle waterfern</name>
    <dbReference type="NCBI Taxonomy" id="49495"/>
    <lineage>
        <taxon>Eukaryota</taxon>
        <taxon>Viridiplantae</taxon>
        <taxon>Streptophyta</taxon>
        <taxon>Embryophyta</taxon>
        <taxon>Tracheophyta</taxon>
        <taxon>Polypodiopsida</taxon>
        <taxon>Polypodiidae</taxon>
        <taxon>Polypodiales</taxon>
        <taxon>Pteridineae</taxon>
        <taxon>Pteridaceae</taxon>
        <taxon>Parkerioideae</taxon>
        <taxon>Ceratopteris</taxon>
    </lineage>
</organism>
<dbReference type="Proteomes" id="UP000825935">
    <property type="component" value="Chromosome 8"/>
</dbReference>
<accession>A0A8T2UBP1</accession>
<gene>
    <name evidence="1" type="ORF">KP509_08G037500</name>
</gene>
<evidence type="ECO:0000313" key="2">
    <source>
        <dbReference type="Proteomes" id="UP000825935"/>
    </source>
</evidence>
<reference evidence="1" key="1">
    <citation type="submission" date="2021-08" db="EMBL/GenBank/DDBJ databases">
        <title>WGS assembly of Ceratopteris richardii.</title>
        <authorList>
            <person name="Marchant D.B."/>
            <person name="Chen G."/>
            <person name="Jenkins J."/>
            <person name="Shu S."/>
            <person name="Leebens-Mack J."/>
            <person name="Grimwood J."/>
            <person name="Schmutz J."/>
            <person name="Soltis P."/>
            <person name="Soltis D."/>
            <person name="Chen Z.-H."/>
        </authorList>
    </citation>
    <scope>NUCLEOTIDE SEQUENCE</scope>
    <source>
        <strain evidence="1">Whitten #5841</strain>
        <tissue evidence="1">Leaf</tissue>
    </source>
</reference>
<comment type="caution">
    <text evidence="1">The sequence shown here is derived from an EMBL/GenBank/DDBJ whole genome shotgun (WGS) entry which is preliminary data.</text>
</comment>
<keyword evidence="2" id="KW-1185">Reference proteome</keyword>
<name>A0A8T2UBP1_CERRI</name>
<proteinExistence type="predicted"/>
<protein>
    <submittedName>
        <fullName evidence="1">Uncharacterized protein</fullName>
    </submittedName>
</protein>
<evidence type="ECO:0000313" key="1">
    <source>
        <dbReference type="EMBL" id="KAH7431223.1"/>
    </source>
</evidence>